<accession>A0A1A9QDB7</accession>
<sequence>MNISVKVLSAGAGLGLVGGAGVTAHYLLNDNSIGKALKDKGHTLLNFDITNTQDKATWDPIVKAYVSSNKKINDVTIVITPSDGTPTQDNVNGLKKACAKVIESKNNNETTLQNAEQFCVTPITVKSLVEKQRTVLDSTASTNETPTEWNNLVTSYLNASTDKQISGVTLAQNNPSDESGKRDALKRGCEGIKNTKTHDTNYHKQYEQFVNWCSVPKKIMA</sequence>
<dbReference type="STRING" id="432608.A6V39_00185"/>
<evidence type="ECO:0000313" key="1">
    <source>
        <dbReference type="EMBL" id="OAL10467.1"/>
    </source>
</evidence>
<organism evidence="1 2">
    <name type="scientific">Candidatus Mycoplasma haematobovis</name>
    <dbReference type="NCBI Taxonomy" id="432608"/>
    <lineage>
        <taxon>Bacteria</taxon>
        <taxon>Bacillati</taxon>
        <taxon>Mycoplasmatota</taxon>
        <taxon>Mollicutes</taxon>
        <taxon>Mycoplasmataceae</taxon>
        <taxon>Mycoplasma</taxon>
    </lineage>
</organism>
<proteinExistence type="predicted"/>
<name>A0A1A9QDB7_9MOLU</name>
<dbReference type="Proteomes" id="UP000077623">
    <property type="component" value="Unassembled WGS sequence"/>
</dbReference>
<dbReference type="EMBL" id="LWUJ01000010">
    <property type="protein sequence ID" value="OAL10467.1"/>
    <property type="molecule type" value="Genomic_DNA"/>
</dbReference>
<protein>
    <submittedName>
        <fullName evidence="1">Uncharacterized protein</fullName>
    </submittedName>
</protein>
<keyword evidence="2" id="KW-1185">Reference proteome</keyword>
<reference evidence="2" key="1">
    <citation type="submission" date="2016-04" db="EMBL/GenBank/DDBJ databases">
        <authorList>
            <person name="Quiroz-Castaneda R.E."/>
            <person name="Martinez-Ocampo F."/>
        </authorList>
    </citation>
    <scope>NUCLEOTIDE SEQUENCE [LARGE SCALE GENOMIC DNA]</scope>
    <source>
        <strain evidence="2">INIFAP01</strain>
    </source>
</reference>
<dbReference type="AlphaFoldDB" id="A0A1A9QDB7"/>
<evidence type="ECO:0000313" key="2">
    <source>
        <dbReference type="Proteomes" id="UP000077623"/>
    </source>
</evidence>
<dbReference type="RefSeq" id="WP_187149700.1">
    <property type="nucleotide sequence ID" value="NZ_LWUJ01000010.1"/>
</dbReference>
<comment type="caution">
    <text evidence="1">The sequence shown here is derived from an EMBL/GenBank/DDBJ whole genome shotgun (WGS) entry which is preliminary data.</text>
</comment>
<gene>
    <name evidence="1" type="ORF">A6V39_00185</name>
</gene>